<keyword evidence="1" id="KW-1133">Transmembrane helix</keyword>
<feature type="transmembrane region" description="Helical" evidence="1">
    <location>
        <begin position="228"/>
        <end position="251"/>
    </location>
</feature>
<organism evidence="2 3">
    <name type="scientific">Puccinia sorghi</name>
    <dbReference type="NCBI Taxonomy" id="27349"/>
    <lineage>
        <taxon>Eukaryota</taxon>
        <taxon>Fungi</taxon>
        <taxon>Dikarya</taxon>
        <taxon>Basidiomycota</taxon>
        <taxon>Pucciniomycotina</taxon>
        <taxon>Pucciniomycetes</taxon>
        <taxon>Pucciniales</taxon>
        <taxon>Pucciniaceae</taxon>
        <taxon>Puccinia</taxon>
    </lineage>
</organism>
<evidence type="ECO:0000256" key="1">
    <source>
        <dbReference type="SAM" id="Phobius"/>
    </source>
</evidence>
<keyword evidence="1" id="KW-0812">Transmembrane</keyword>
<evidence type="ECO:0000313" key="3">
    <source>
        <dbReference type="Proteomes" id="UP000037035"/>
    </source>
</evidence>
<dbReference type="EMBL" id="LAVV01010900">
    <property type="protein sequence ID" value="KNZ48451.1"/>
    <property type="molecule type" value="Genomic_DNA"/>
</dbReference>
<dbReference type="VEuPathDB" id="FungiDB:VP01_5663g1"/>
<proteinExistence type="predicted"/>
<dbReference type="Proteomes" id="UP000037035">
    <property type="component" value="Unassembled WGS sequence"/>
</dbReference>
<keyword evidence="1" id="KW-0472">Membrane</keyword>
<accession>A0A0L6UIU3</accession>
<dbReference type="OrthoDB" id="1607513at2759"/>
<evidence type="ECO:0000313" key="2">
    <source>
        <dbReference type="EMBL" id="KNZ48451.1"/>
    </source>
</evidence>
<dbReference type="AlphaFoldDB" id="A0A0L6UIU3"/>
<reference evidence="2 3" key="1">
    <citation type="submission" date="2015-08" db="EMBL/GenBank/DDBJ databases">
        <title>Next Generation Sequencing and Analysis of the Genome of Puccinia sorghi L Schw, the Causal Agent of Maize Common Rust.</title>
        <authorList>
            <person name="Rochi L."/>
            <person name="Burguener G."/>
            <person name="Darino M."/>
            <person name="Turjanski A."/>
            <person name="Kreff E."/>
            <person name="Dieguez M.J."/>
            <person name="Sacco F."/>
        </authorList>
    </citation>
    <scope>NUCLEOTIDE SEQUENCE [LARGE SCALE GENOMIC DNA]</scope>
    <source>
        <strain evidence="2 3">RO10H11247</strain>
    </source>
</reference>
<keyword evidence="3" id="KW-1185">Reference proteome</keyword>
<protein>
    <submittedName>
        <fullName evidence="2">Uncharacterized protein</fullName>
    </submittedName>
</protein>
<sequence length="333" mass="38743">MSGKELRKISRKINCKRCWSYISHHSVIEPVININKKFHSVVIFHKKKIPFLCELKYICQRDCLILHWLACPTQLGCDVMLMLCQHYIAIGHPPHPCCQPLSTPTATLYWRRLIQCHSTLTESQAWLMWHRPVSTLPQMCLTQPRVGVDTSRLIHSPNELIHRCVWSHFKLDMDKNKVECLAPNRKKRSNPRGIFLACSSTSSTNSMKQENQLLLPNLMKQQQFKHHVSCFLALFPIHGGLILFLICFYYYGNHLRKAKPSFHYILSFSTLKPHTWSLAGTENSIYNEAHLFYCQFLDITQHAGFKIMSHGITPGWKILDLLIGILLWSRLRV</sequence>
<name>A0A0L6UIU3_9BASI</name>
<gene>
    <name evidence="2" type="ORF">VP01_5663g1</name>
</gene>
<comment type="caution">
    <text evidence="2">The sequence shown here is derived from an EMBL/GenBank/DDBJ whole genome shotgun (WGS) entry which is preliminary data.</text>
</comment>